<evidence type="ECO:0000256" key="2">
    <source>
        <dbReference type="ARBA" id="ARBA00023015"/>
    </source>
</evidence>
<dbReference type="PANTHER" id="PTHR43133">
    <property type="entry name" value="RNA POLYMERASE ECF-TYPE SIGMA FACTO"/>
    <property type="match status" value="1"/>
</dbReference>
<dbReference type="InterPro" id="IPR036388">
    <property type="entry name" value="WH-like_DNA-bd_sf"/>
</dbReference>
<dbReference type="GO" id="GO:0003677">
    <property type="term" value="F:DNA binding"/>
    <property type="evidence" value="ECO:0007669"/>
    <property type="project" value="UniProtKB-KW"/>
</dbReference>
<dbReference type="InterPro" id="IPR014284">
    <property type="entry name" value="RNA_pol_sigma-70_dom"/>
</dbReference>
<reference evidence="8 9" key="1">
    <citation type="submission" date="2017-09" db="EMBL/GenBank/DDBJ databases">
        <title>Depth-based differentiation of microbial function through sediment-hosted aquifers and enrichment of novel symbionts in the deep terrestrial subsurface.</title>
        <authorList>
            <person name="Probst A.J."/>
            <person name="Ladd B."/>
            <person name="Jarett J.K."/>
            <person name="Geller-Mcgrath D.E."/>
            <person name="Sieber C.M."/>
            <person name="Emerson J.B."/>
            <person name="Anantharaman K."/>
            <person name="Thomas B.C."/>
            <person name="Malmstrom R."/>
            <person name="Stieglmeier M."/>
            <person name="Klingl A."/>
            <person name="Woyke T."/>
            <person name="Ryan C.M."/>
            <person name="Banfield J.F."/>
        </authorList>
    </citation>
    <scope>NUCLEOTIDE SEQUENCE [LARGE SCALE GENOMIC DNA]</scope>
    <source>
        <strain evidence="8">CG22_combo_CG10-13_8_21_14_all_47_17</strain>
    </source>
</reference>
<evidence type="ECO:0000256" key="3">
    <source>
        <dbReference type="ARBA" id="ARBA00023082"/>
    </source>
</evidence>
<dbReference type="Pfam" id="PF04542">
    <property type="entry name" value="Sigma70_r2"/>
    <property type="match status" value="1"/>
</dbReference>
<keyword evidence="2" id="KW-0805">Transcription regulation</keyword>
<comment type="similarity">
    <text evidence="1">Belongs to the sigma-70 factor family. ECF subfamily.</text>
</comment>
<dbReference type="NCBIfam" id="TIGR02937">
    <property type="entry name" value="sigma70-ECF"/>
    <property type="match status" value="1"/>
</dbReference>
<dbReference type="InterPro" id="IPR013324">
    <property type="entry name" value="RNA_pol_sigma_r3/r4-like"/>
</dbReference>
<evidence type="ECO:0000259" key="6">
    <source>
        <dbReference type="Pfam" id="PF04542"/>
    </source>
</evidence>
<accession>A0A2H0BRY6</accession>
<dbReference type="Gene3D" id="1.10.1740.10">
    <property type="match status" value="1"/>
</dbReference>
<organism evidence="8 9">
    <name type="scientific">Candidatus Uhrbacteria bacterium CG22_combo_CG10-13_8_21_14_all_47_17</name>
    <dbReference type="NCBI Taxonomy" id="1975041"/>
    <lineage>
        <taxon>Bacteria</taxon>
        <taxon>Candidatus Uhriibacteriota</taxon>
    </lineage>
</organism>
<comment type="caution">
    <text evidence="8">The sequence shown here is derived from an EMBL/GenBank/DDBJ whole genome shotgun (WGS) entry which is preliminary data.</text>
</comment>
<dbReference type="PANTHER" id="PTHR43133:SF52">
    <property type="entry name" value="ECF RNA POLYMERASE SIGMA FACTOR SIGL"/>
    <property type="match status" value="1"/>
</dbReference>
<dbReference type="Proteomes" id="UP000231581">
    <property type="component" value="Unassembled WGS sequence"/>
</dbReference>
<dbReference type="InterPro" id="IPR013249">
    <property type="entry name" value="RNA_pol_sigma70_r4_t2"/>
</dbReference>
<dbReference type="AlphaFoldDB" id="A0A2H0BRY6"/>
<dbReference type="Gene3D" id="1.10.10.10">
    <property type="entry name" value="Winged helix-like DNA-binding domain superfamily/Winged helix DNA-binding domain"/>
    <property type="match status" value="1"/>
</dbReference>
<dbReference type="CDD" id="cd06171">
    <property type="entry name" value="Sigma70_r4"/>
    <property type="match status" value="1"/>
</dbReference>
<dbReference type="GO" id="GO:0016987">
    <property type="term" value="F:sigma factor activity"/>
    <property type="evidence" value="ECO:0007669"/>
    <property type="project" value="UniProtKB-KW"/>
</dbReference>
<feature type="domain" description="RNA polymerase sigma-70 region 2" evidence="6">
    <location>
        <begin position="28"/>
        <end position="93"/>
    </location>
</feature>
<proteinExistence type="inferred from homology"/>
<sequence>MKNESKDKKTQDLLKQARQGSQEAFAQLYDLHAKGIYKHILFRSRDPKMAEDITSQVFIKIWEALRKGVAIHSFRAFAMRSAQNLFIDQTRKKEYQNTSLEKLTEAGFEPRGELSTSREAEASEATKALQGALEQINAEQRQILTLRYLDELTIPEIAEITGKKPGTIYVLIHRGVRALKLILKGSS</sequence>
<name>A0A2H0BRY6_9BACT</name>
<dbReference type="InterPro" id="IPR039425">
    <property type="entry name" value="RNA_pol_sigma-70-like"/>
</dbReference>
<evidence type="ECO:0008006" key="10">
    <source>
        <dbReference type="Google" id="ProtNLM"/>
    </source>
</evidence>
<evidence type="ECO:0000313" key="9">
    <source>
        <dbReference type="Proteomes" id="UP000231581"/>
    </source>
</evidence>
<dbReference type="SUPFAM" id="SSF88659">
    <property type="entry name" value="Sigma3 and sigma4 domains of RNA polymerase sigma factors"/>
    <property type="match status" value="1"/>
</dbReference>
<keyword evidence="3" id="KW-0731">Sigma factor</keyword>
<feature type="domain" description="RNA polymerase sigma factor 70 region 4 type 2" evidence="7">
    <location>
        <begin position="128"/>
        <end position="179"/>
    </location>
</feature>
<dbReference type="EMBL" id="PCSZ01000063">
    <property type="protein sequence ID" value="PIP60433.1"/>
    <property type="molecule type" value="Genomic_DNA"/>
</dbReference>
<keyword evidence="5" id="KW-0804">Transcription</keyword>
<evidence type="ECO:0000313" key="8">
    <source>
        <dbReference type="EMBL" id="PIP60433.1"/>
    </source>
</evidence>
<evidence type="ECO:0000259" key="7">
    <source>
        <dbReference type="Pfam" id="PF08281"/>
    </source>
</evidence>
<evidence type="ECO:0000256" key="4">
    <source>
        <dbReference type="ARBA" id="ARBA00023125"/>
    </source>
</evidence>
<evidence type="ECO:0000256" key="5">
    <source>
        <dbReference type="ARBA" id="ARBA00023163"/>
    </source>
</evidence>
<gene>
    <name evidence="8" type="ORF">COX00_03395</name>
</gene>
<dbReference type="GO" id="GO:0006352">
    <property type="term" value="P:DNA-templated transcription initiation"/>
    <property type="evidence" value="ECO:0007669"/>
    <property type="project" value="InterPro"/>
</dbReference>
<dbReference type="InterPro" id="IPR007627">
    <property type="entry name" value="RNA_pol_sigma70_r2"/>
</dbReference>
<dbReference type="InterPro" id="IPR013325">
    <property type="entry name" value="RNA_pol_sigma_r2"/>
</dbReference>
<protein>
    <recommendedName>
        <fullName evidence="10">RNA polymerase subunit sigma-24</fullName>
    </recommendedName>
</protein>
<dbReference type="Pfam" id="PF08281">
    <property type="entry name" value="Sigma70_r4_2"/>
    <property type="match status" value="1"/>
</dbReference>
<evidence type="ECO:0000256" key="1">
    <source>
        <dbReference type="ARBA" id="ARBA00010641"/>
    </source>
</evidence>
<dbReference type="SUPFAM" id="SSF88946">
    <property type="entry name" value="Sigma2 domain of RNA polymerase sigma factors"/>
    <property type="match status" value="1"/>
</dbReference>
<keyword evidence="4" id="KW-0238">DNA-binding</keyword>